<name>E3IV56_PSEI1</name>
<dbReference type="InterPro" id="IPR011112">
    <property type="entry name" value="Rho-like_N"/>
</dbReference>
<keyword evidence="4" id="KW-1185">Reference proteome</keyword>
<dbReference type="RefSeq" id="WP_013423195.1">
    <property type="nucleotide sequence ID" value="NC_014666.1"/>
</dbReference>
<gene>
    <name evidence="3" type="ordered locus">FraEuI1c_2026</name>
</gene>
<accession>E3IV56</accession>
<dbReference type="OrthoDB" id="3731224at2"/>
<dbReference type="SUPFAM" id="SSF140376">
    <property type="entry name" value="ChaB-like"/>
    <property type="match status" value="1"/>
</dbReference>
<dbReference type="EMBL" id="CP002299">
    <property type="protein sequence ID" value="ADP80076.1"/>
    <property type="molecule type" value="Genomic_DNA"/>
</dbReference>
<dbReference type="STRING" id="298654.FraEuI1c_2026"/>
<dbReference type="GO" id="GO:0006353">
    <property type="term" value="P:DNA-templated transcription termination"/>
    <property type="evidence" value="ECO:0007669"/>
    <property type="project" value="InterPro"/>
</dbReference>
<evidence type="ECO:0000259" key="2">
    <source>
        <dbReference type="Pfam" id="PF07498"/>
    </source>
</evidence>
<dbReference type="Pfam" id="PF07498">
    <property type="entry name" value="Rho_N"/>
    <property type="match status" value="1"/>
</dbReference>
<feature type="domain" description="Rho termination factor-like N-terminal" evidence="2">
    <location>
        <begin position="96"/>
        <end position="126"/>
    </location>
</feature>
<dbReference type="InterPro" id="IPR037205">
    <property type="entry name" value="ChaB_sf"/>
</dbReference>
<reference evidence="3 4" key="1">
    <citation type="submission" date="2010-10" db="EMBL/GenBank/DDBJ databases">
        <title>Complete sequence of Frankia sp. EuI1c.</title>
        <authorList>
            <consortium name="US DOE Joint Genome Institute"/>
            <person name="Lucas S."/>
            <person name="Copeland A."/>
            <person name="Lapidus A."/>
            <person name="Cheng J.-F."/>
            <person name="Bruce D."/>
            <person name="Goodwin L."/>
            <person name="Pitluck S."/>
            <person name="Chertkov O."/>
            <person name="Detter J.C."/>
            <person name="Han C."/>
            <person name="Tapia R."/>
            <person name="Land M."/>
            <person name="Hauser L."/>
            <person name="Jeffries C."/>
            <person name="Kyrpides N."/>
            <person name="Ivanova N."/>
            <person name="Mikhailova N."/>
            <person name="Beauchemin N."/>
            <person name="Sen A."/>
            <person name="Sur S.A."/>
            <person name="Gtari M."/>
            <person name="Wall L."/>
            <person name="Tisa L."/>
            <person name="Woyke T."/>
        </authorList>
    </citation>
    <scope>NUCLEOTIDE SEQUENCE [LARGE SCALE GENOMIC DNA]</scope>
    <source>
        <strain evidence="4">DSM 45817 / CECT 9037 / EuI1c</strain>
    </source>
</reference>
<dbReference type="Proteomes" id="UP000002484">
    <property type="component" value="Chromosome"/>
</dbReference>
<dbReference type="eggNOG" id="COG4572">
    <property type="taxonomic scope" value="Bacteria"/>
</dbReference>
<evidence type="ECO:0000313" key="4">
    <source>
        <dbReference type="Proteomes" id="UP000002484"/>
    </source>
</evidence>
<feature type="region of interest" description="Disordered" evidence="1">
    <location>
        <begin position="1"/>
        <end position="23"/>
    </location>
</feature>
<dbReference type="KEGG" id="fri:FraEuI1c_2026"/>
<dbReference type="Gene3D" id="1.10.1740.70">
    <property type="entry name" value="ChaB"/>
    <property type="match status" value="1"/>
</dbReference>
<feature type="region of interest" description="Disordered" evidence="1">
    <location>
        <begin position="60"/>
        <end position="89"/>
    </location>
</feature>
<dbReference type="Pfam" id="PF06150">
    <property type="entry name" value="ChaB"/>
    <property type="match status" value="1"/>
</dbReference>
<dbReference type="InParanoid" id="E3IV56"/>
<evidence type="ECO:0000256" key="1">
    <source>
        <dbReference type="SAM" id="MobiDB-lite"/>
    </source>
</evidence>
<dbReference type="AlphaFoldDB" id="E3IV56"/>
<dbReference type="HOGENOM" id="CLU_129869_0_0_11"/>
<sequence length="134" mass="14445">MPGRQDMPSTVARSSRKAQDTWVKTHDSAIKQYGAGRRASQTAYAALKHSFEKVGDHWEVKAGGAKGPSDAQAATPRTVRRASHGGVDANATKEHLLQIARRLEIKGRSSMTRQQLVAAIEKANTAATAKARRG</sequence>
<proteinExistence type="predicted"/>
<dbReference type="InterPro" id="IPR009317">
    <property type="entry name" value="ChaB"/>
</dbReference>
<protein>
    <submittedName>
        <fullName evidence="3">ChaB family protein</fullName>
    </submittedName>
</protein>
<evidence type="ECO:0000313" key="3">
    <source>
        <dbReference type="EMBL" id="ADP80076.1"/>
    </source>
</evidence>
<organism evidence="3 4">
    <name type="scientific">Pseudofrankia inefficax (strain DSM 45817 / CECT 9037 / DDB 130130 / EuI1c)</name>
    <name type="common">Frankia inefficax</name>
    <dbReference type="NCBI Taxonomy" id="298654"/>
    <lineage>
        <taxon>Bacteria</taxon>
        <taxon>Bacillati</taxon>
        <taxon>Actinomycetota</taxon>
        <taxon>Actinomycetes</taxon>
        <taxon>Frankiales</taxon>
        <taxon>Frankiaceae</taxon>
        <taxon>Pseudofrankia</taxon>
    </lineage>
</organism>